<dbReference type="SUPFAM" id="SSF52540">
    <property type="entry name" value="P-loop containing nucleoside triphosphate hydrolases"/>
    <property type="match status" value="2"/>
</dbReference>
<dbReference type="PROSITE" id="PS51194">
    <property type="entry name" value="HELICASE_CTER"/>
    <property type="match status" value="1"/>
</dbReference>
<dbReference type="STRING" id="418985.A0A1V9XMG4"/>
<comment type="cofactor">
    <cofactor evidence="2">
        <name>Mg(2+)</name>
        <dbReference type="ChEBI" id="CHEBI:18420"/>
    </cofactor>
</comment>
<dbReference type="Pfam" id="PF22527">
    <property type="entry name" value="DEXQc_Suv3"/>
    <property type="match status" value="1"/>
</dbReference>
<name>A0A1V9XMG4_9ACAR</name>
<dbReference type="FunFam" id="1.20.58.1080:FF:000001">
    <property type="entry name" value="ATP-dependent RNA helicase SUPV3L1, mitochondrial"/>
    <property type="match status" value="1"/>
</dbReference>
<dbReference type="FunCoup" id="A0A1V9XMG4">
    <property type="interactions" value="1551"/>
</dbReference>
<evidence type="ECO:0000256" key="9">
    <source>
        <dbReference type="ARBA" id="ARBA00022840"/>
    </source>
</evidence>
<dbReference type="Pfam" id="PF18147">
    <property type="entry name" value="Suv3_C_1"/>
    <property type="match status" value="1"/>
</dbReference>
<dbReference type="Proteomes" id="UP000192247">
    <property type="component" value="Unassembled WGS sequence"/>
</dbReference>
<keyword evidence="6" id="KW-0547">Nucleotide-binding</keyword>
<dbReference type="Gene3D" id="1.10.1740.140">
    <property type="match status" value="1"/>
</dbReference>
<sequence length="719" mass="81253">MMSVRLFRRIGQGLLREATRRLGEKGKKDDVKTLSSLFMPAPIQPNSDYSDTNVGEELASKIKKADLLTVLNRFQKRPEVAQLYEDNGLDARLFQQAFTSFRNFCLQSTSLDPSFHIVCSDLLQGSGHITDIFPYFMQHAKQVFPHLDCMEELQKISDLRLPANWYPEARSIERKFVFHAGPTNSGKTYRAMEAFIKAESGVYCGPLKMLAVEVFQKTNSKGTPCDLVTGEDRQYASDSGPSKHLACTVEMASTVDIVDVAIIDEIQMVRDPQRGWAWTRALLGLPAKEVHLCGEEAALYLVRDILAALGEEVVVHKYKRLTPLTILDKPLGSLEKLEPGDCVVCFNKNDIYHVSLAIEAMGQECAIIYGALPPGAKAMQADKFNDPNDKCKILVATDAIGMGLNLSIRRIIFYSLIKPTLNDEGQREPELISVSQALQIAGRAGRYGTTWEGGFATTMRGEDLPILKDLLRQKPGLIERAGLHPTADQIELFTYHLPHATLSNLIDIFVSLSQMDSSQYFMCNIDTFKYLADMIQHVPLPLRARYVFCCAPINLRMPFVCTMFLNYARQYSRNEPMTERWLQRKISWPLRVPSNIAQLVHLEAVFDVMDLYLWFSYRFPDLFPEQEPVRAMQKELDQLIQEGVLSLTRLLRATRSETATPATPKPVGENETSDEVSNVKLTDQLLAQGLITEEQLKTLHKEWKQRFPSTTGKKRKSPT</sequence>
<comment type="subcellular location">
    <subcellularLocation>
        <location evidence="3">Mitochondrion</location>
    </subcellularLocation>
</comment>
<dbReference type="AlphaFoldDB" id="A0A1V9XMG4"/>
<evidence type="ECO:0000256" key="10">
    <source>
        <dbReference type="ARBA" id="ARBA00022946"/>
    </source>
</evidence>
<gene>
    <name evidence="16" type="ORF">BIW11_00915</name>
</gene>
<evidence type="ECO:0000256" key="8">
    <source>
        <dbReference type="ARBA" id="ARBA00022806"/>
    </source>
</evidence>
<dbReference type="PANTHER" id="PTHR12131:SF1">
    <property type="entry name" value="ATP-DEPENDENT RNA HELICASE SUPV3L1, MITOCHONDRIAL-RELATED"/>
    <property type="match status" value="1"/>
</dbReference>
<keyword evidence="7" id="KW-0378">Hydrolase</keyword>
<dbReference type="Gene3D" id="1.20.58.1080">
    <property type="match status" value="1"/>
</dbReference>
<keyword evidence="17" id="KW-1185">Reference proteome</keyword>
<evidence type="ECO:0000256" key="7">
    <source>
        <dbReference type="ARBA" id="ARBA00022801"/>
    </source>
</evidence>
<dbReference type="GO" id="GO:0003724">
    <property type="term" value="F:RNA helicase activity"/>
    <property type="evidence" value="ECO:0007669"/>
    <property type="project" value="UniProtKB-EC"/>
</dbReference>
<keyword evidence="10" id="KW-0809">Transit peptide</keyword>
<feature type="region of interest" description="Disordered" evidence="14">
    <location>
        <begin position="655"/>
        <end position="676"/>
    </location>
</feature>
<evidence type="ECO:0000259" key="15">
    <source>
        <dbReference type="PROSITE" id="PS51194"/>
    </source>
</evidence>
<dbReference type="SMART" id="SM00490">
    <property type="entry name" value="HELICc"/>
    <property type="match status" value="1"/>
</dbReference>
<evidence type="ECO:0000256" key="12">
    <source>
        <dbReference type="ARBA" id="ARBA00047984"/>
    </source>
</evidence>
<dbReference type="Pfam" id="PF12513">
    <property type="entry name" value="SUV3_C"/>
    <property type="match status" value="1"/>
</dbReference>
<protein>
    <recommendedName>
        <fullName evidence="13">ATP-dependent RNA helicase SUV3 homolog, mitochondrial</fullName>
        <ecNumber evidence="5">3.6.4.13</ecNumber>
    </recommendedName>
</protein>
<dbReference type="InterPro" id="IPR027417">
    <property type="entry name" value="P-loop_NTPase"/>
</dbReference>
<evidence type="ECO:0000256" key="6">
    <source>
        <dbReference type="ARBA" id="ARBA00022741"/>
    </source>
</evidence>
<dbReference type="GO" id="GO:0000965">
    <property type="term" value="P:mitochondrial RNA 3'-end processing"/>
    <property type="evidence" value="ECO:0007669"/>
    <property type="project" value="TreeGrafter"/>
</dbReference>
<dbReference type="InterPro" id="IPR050699">
    <property type="entry name" value="RNA-DNA_Helicase"/>
</dbReference>
<dbReference type="FunFam" id="3.40.50.300:FF:000269">
    <property type="entry name" value="ATP-dependent RNA helicase SUPV3L1, mitochondrial"/>
    <property type="match status" value="1"/>
</dbReference>
<evidence type="ECO:0000313" key="16">
    <source>
        <dbReference type="EMBL" id="OQR74704.1"/>
    </source>
</evidence>
<comment type="caution">
    <text evidence="16">The sequence shown here is derived from an EMBL/GenBank/DDBJ whole genome shotgun (WGS) entry which is preliminary data.</text>
</comment>
<comment type="catalytic activity">
    <reaction evidence="12">
        <text>ATP + H2O = ADP + phosphate + H(+)</text>
        <dbReference type="Rhea" id="RHEA:13065"/>
        <dbReference type="ChEBI" id="CHEBI:15377"/>
        <dbReference type="ChEBI" id="CHEBI:15378"/>
        <dbReference type="ChEBI" id="CHEBI:30616"/>
        <dbReference type="ChEBI" id="CHEBI:43474"/>
        <dbReference type="ChEBI" id="CHEBI:456216"/>
        <dbReference type="EC" id="3.6.4.13"/>
    </reaction>
</comment>
<dbReference type="Pfam" id="PF00271">
    <property type="entry name" value="Helicase_C"/>
    <property type="match status" value="1"/>
</dbReference>
<evidence type="ECO:0000256" key="13">
    <source>
        <dbReference type="ARBA" id="ARBA00069703"/>
    </source>
</evidence>
<dbReference type="InParanoid" id="A0A1V9XMG4"/>
<comment type="cofactor">
    <cofactor evidence="1">
        <name>Mn(2+)</name>
        <dbReference type="ChEBI" id="CHEBI:29035"/>
    </cofactor>
</comment>
<dbReference type="InterPro" id="IPR055206">
    <property type="entry name" value="DEXQc_SUV3"/>
</dbReference>
<dbReference type="EC" id="3.6.4.13" evidence="5"/>
<accession>A0A1V9XMG4</accession>
<dbReference type="GO" id="GO:0016787">
    <property type="term" value="F:hydrolase activity"/>
    <property type="evidence" value="ECO:0007669"/>
    <property type="project" value="UniProtKB-KW"/>
</dbReference>
<dbReference type="GO" id="GO:0005524">
    <property type="term" value="F:ATP binding"/>
    <property type="evidence" value="ECO:0007669"/>
    <property type="project" value="UniProtKB-KW"/>
</dbReference>
<dbReference type="Gene3D" id="1.20.272.40">
    <property type="match status" value="1"/>
</dbReference>
<evidence type="ECO:0000313" key="17">
    <source>
        <dbReference type="Proteomes" id="UP000192247"/>
    </source>
</evidence>
<evidence type="ECO:0000256" key="5">
    <source>
        <dbReference type="ARBA" id="ARBA00012552"/>
    </source>
</evidence>
<dbReference type="GO" id="GO:0045025">
    <property type="term" value="C:mitochondrial degradosome"/>
    <property type="evidence" value="ECO:0007669"/>
    <property type="project" value="TreeGrafter"/>
</dbReference>
<proteinExistence type="inferred from homology"/>
<keyword evidence="11" id="KW-0496">Mitochondrion</keyword>
<dbReference type="InterPro" id="IPR041453">
    <property type="entry name" value="Suv3_N"/>
</dbReference>
<evidence type="ECO:0000256" key="3">
    <source>
        <dbReference type="ARBA" id="ARBA00004173"/>
    </source>
</evidence>
<feature type="domain" description="Helicase C-terminal" evidence="15">
    <location>
        <begin position="326"/>
        <end position="494"/>
    </location>
</feature>
<evidence type="ECO:0000256" key="4">
    <source>
        <dbReference type="ARBA" id="ARBA00008708"/>
    </source>
</evidence>
<evidence type="ECO:0000256" key="1">
    <source>
        <dbReference type="ARBA" id="ARBA00001936"/>
    </source>
</evidence>
<reference evidence="16 17" key="1">
    <citation type="journal article" date="2017" name="Gigascience">
        <title>Draft genome of the honey bee ectoparasitic mite, Tropilaelaps mercedesae, is shaped by the parasitic life history.</title>
        <authorList>
            <person name="Dong X."/>
            <person name="Armstrong S.D."/>
            <person name="Xia D."/>
            <person name="Makepeace B.L."/>
            <person name="Darby A.C."/>
            <person name="Kadowaki T."/>
        </authorList>
    </citation>
    <scope>NUCLEOTIDE SEQUENCE [LARGE SCALE GENOMIC DNA]</scope>
    <source>
        <strain evidence="16">Wuxi-XJTLU</strain>
    </source>
</reference>
<dbReference type="Pfam" id="PF18114">
    <property type="entry name" value="Suv3_N"/>
    <property type="match status" value="1"/>
</dbReference>
<dbReference type="FunFam" id="3.40.50.300:FF:000446">
    <property type="entry name" value="ATP-dependent RNA helicase SUPV3L1, mitochondrial"/>
    <property type="match status" value="1"/>
</dbReference>
<evidence type="ECO:0000256" key="11">
    <source>
        <dbReference type="ARBA" id="ARBA00023128"/>
    </source>
</evidence>
<dbReference type="CDD" id="cd18805">
    <property type="entry name" value="SF2_C_suv3"/>
    <property type="match status" value="1"/>
</dbReference>
<keyword evidence="9" id="KW-0067">ATP-binding</keyword>
<dbReference type="InterPro" id="IPR044774">
    <property type="entry name" value="Suv3_DEXQc"/>
</dbReference>
<evidence type="ECO:0000256" key="14">
    <source>
        <dbReference type="SAM" id="MobiDB-lite"/>
    </source>
</evidence>
<dbReference type="EMBL" id="MNPL01007539">
    <property type="protein sequence ID" value="OQR74704.1"/>
    <property type="molecule type" value="Genomic_DNA"/>
</dbReference>
<dbReference type="InterPro" id="IPR001650">
    <property type="entry name" value="Helicase_C-like"/>
</dbReference>
<dbReference type="PANTHER" id="PTHR12131">
    <property type="entry name" value="ATP-DEPENDENT RNA AND DNA HELICASE"/>
    <property type="match status" value="1"/>
</dbReference>
<dbReference type="InterPro" id="IPR022192">
    <property type="entry name" value="SUV3_C"/>
</dbReference>
<dbReference type="CDD" id="cd17913">
    <property type="entry name" value="DEXQc_Suv3"/>
    <property type="match status" value="1"/>
</dbReference>
<comment type="similarity">
    <text evidence="4">Belongs to the helicase family.</text>
</comment>
<keyword evidence="8 16" id="KW-0347">Helicase</keyword>
<dbReference type="Gene3D" id="3.40.50.300">
    <property type="entry name" value="P-loop containing nucleotide triphosphate hydrolases"/>
    <property type="match status" value="2"/>
</dbReference>
<evidence type="ECO:0000256" key="2">
    <source>
        <dbReference type="ARBA" id="ARBA00001946"/>
    </source>
</evidence>
<organism evidence="16 17">
    <name type="scientific">Tropilaelaps mercedesae</name>
    <dbReference type="NCBI Taxonomy" id="418985"/>
    <lineage>
        <taxon>Eukaryota</taxon>
        <taxon>Metazoa</taxon>
        <taxon>Ecdysozoa</taxon>
        <taxon>Arthropoda</taxon>
        <taxon>Chelicerata</taxon>
        <taxon>Arachnida</taxon>
        <taxon>Acari</taxon>
        <taxon>Parasitiformes</taxon>
        <taxon>Mesostigmata</taxon>
        <taxon>Gamasina</taxon>
        <taxon>Dermanyssoidea</taxon>
        <taxon>Laelapidae</taxon>
        <taxon>Tropilaelaps</taxon>
    </lineage>
</organism>
<dbReference type="InterPro" id="IPR041082">
    <property type="entry name" value="Suv3_C_1"/>
</dbReference>
<dbReference type="OrthoDB" id="6692397at2759"/>